<dbReference type="PANTHER" id="PTHR30069">
    <property type="entry name" value="TONB-DEPENDENT OUTER MEMBRANE RECEPTOR"/>
    <property type="match status" value="1"/>
</dbReference>
<gene>
    <name evidence="10" type="ORF">LuPra_01099</name>
</gene>
<dbReference type="Gene3D" id="2.40.170.20">
    <property type="entry name" value="TonB-dependent receptor, beta-barrel domain"/>
    <property type="match status" value="1"/>
</dbReference>
<keyword evidence="10" id="KW-0675">Receptor</keyword>
<dbReference type="OrthoDB" id="97893at2"/>
<keyword evidence="5" id="KW-0472">Membrane</keyword>
<evidence type="ECO:0000259" key="9">
    <source>
        <dbReference type="Pfam" id="PF25183"/>
    </source>
</evidence>
<dbReference type="SUPFAM" id="SSF49452">
    <property type="entry name" value="Starch-binding domain-like"/>
    <property type="match status" value="1"/>
</dbReference>
<keyword evidence="4" id="KW-0812">Transmembrane</keyword>
<feature type="chain" id="PRO_5007511319" evidence="8">
    <location>
        <begin position="22"/>
        <end position="1057"/>
    </location>
</feature>
<evidence type="ECO:0000256" key="4">
    <source>
        <dbReference type="ARBA" id="ARBA00022692"/>
    </source>
</evidence>
<keyword evidence="3" id="KW-1134">Transmembrane beta strand</keyword>
<feature type="domain" description="TonB-dependent transporter Oar-like beta-barrel" evidence="9">
    <location>
        <begin position="240"/>
        <end position="1050"/>
    </location>
</feature>
<dbReference type="RefSeq" id="WP_157898773.1">
    <property type="nucleotide sequence ID" value="NZ_CP015136.1"/>
</dbReference>
<dbReference type="Pfam" id="PF13620">
    <property type="entry name" value="CarboxypepD_reg"/>
    <property type="match status" value="1"/>
</dbReference>
<evidence type="ECO:0000256" key="8">
    <source>
        <dbReference type="SAM" id="SignalP"/>
    </source>
</evidence>
<reference evidence="11" key="2">
    <citation type="submission" date="2016-04" db="EMBL/GenBank/DDBJ databases">
        <title>First Complete Genome Sequence of a Subdivision 6 Acidobacterium.</title>
        <authorList>
            <person name="Huang S."/>
            <person name="Vieira S."/>
            <person name="Bunk B."/>
            <person name="Riedel T."/>
            <person name="Sproeer C."/>
            <person name="Overmann J."/>
        </authorList>
    </citation>
    <scope>NUCLEOTIDE SEQUENCE [LARGE SCALE GENOMIC DNA]</scope>
    <source>
        <strain evidence="11">DSM 100886 HEG_-6_39</strain>
    </source>
</reference>
<dbReference type="EMBL" id="CP015136">
    <property type="protein sequence ID" value="AMY07915.1"/>
    <property type="molecule type" value="Genomic_DNA"/>
</dbReference>
<proteinExistence type="predicted"/>
<evidence type="ECO:0000256" key="3">
    <source>
        <dbReference type="ARBA" id="ARBA00022452"/>
    </source>
</evidence>
<evidence type="ECO:0000256" key="5">
    <source>
        <dbReference type="ARBA" id="ARBA00023136"/>
    </source>
</evidence>
<evidence type="ECO:0000256" key="1">
    <source>
        <dbReference type="ARBA" id="ARBA00004571"/>
    </source>
</evidence>
<evidence type="ECO:0000256" key="7">
    <source>
        <dbReference type="SAM" id="MobiDB-lite"/>
    </source>
</evidence>
<comment type="subcellular location">
    <subcellularLocation>
        <location evidence="1">Cell outer membrane</location>
        <topology evidence="1">Multi-pass membrane protein</topology>
    </subcellularLocation>
</comment>
<sequence precursor="true">MSRSLTYLFALLLALPFTAHGQTTTASVGGVVRDVSGASIPGTKVTALNLLTSFSRTTTTDESGGYLITNLPIGDYAVTAERDGFQRYTQAGISLVVGQNARVDLQLQVGSITEDVNVVVEVPDVDTRSATVGEVVDRVRIQELPLNGRNPMELAAVVPGVISVSAPAVVTNARSGPQLVVAGGRDTSNEYRFDGTSHKNLTQNTALNLPAPDALQEFRVVTSNVSAEYGRYTGGTVIAVTRSGTNQFRGTAWEYFRNDGLNGTNYFATTKPELNQNQYGFTLGGPVARNRAFFFGSYQGIQVEETRLFATATPPTAEMRAGDFSNAARKPIDPLTKLPFPNNVIPSSRFDPVSIEVMNRYVPLPNATGGRWVEQVPQPTNGNQYLGRFDYNISGSNTANIRYFRDSTELFTQNGNISPYAPNRRALTVANWAIQDTHTFSPTLLNELKLGVNRVDSKVFVLDDTQLSDLGANFPGVITPQLPTIGVTGFFNLATQDVFGEDGGIYQIGNVLRWFRGRHAISAGGEFEWTQMFNRGSSANQGVFSFDGYATGNAFADFLIGKPVSLDQASPYERLVKGWDWYTFVQDDFRVSNNLTLNVGLRYQYFQPYGAVYDRTNTFRDGQQSQVTTASPPGMVFPGDPGISRGLVAGDKNNFAPRLGAAWDPRGDGRLSIRAAYGLYYEDFRSDLWTYPAVNQPFVIREFVNNPASFQDPYAGRVNPFPYVYSPDTAKFQYPMGLFTVIAPELAMAHMHQMSFSIEHALPFKMVAKAAYVGKRADDLIRMEQRNPATYIPGQSTLANTDARRLGMPSQYTSFREITASAGARYDSMQLSLSRRMSQGLTFMSSYTLGKFRDQYSSANLGQTSQDPANPDAEWSRSDEDRRHVFNASFLYEFPFFRNSGGLAHVLLADWALSGMVSMSSGEPVNVLSGRDFSLTGVGFDRPDLVGDPVIEHSNDADMVAKYFNTAAFVANQPGQYGNAGRNLFSGPGYSATNLSLTKAFVLPGRLGKMQFRAEAFNVFNQVNFGPPEARLINANFGRILTAGEPRIMQLALRWSY</sequence>
<accession>A0A143PHA8</accession>
<evidence type="ECO:0000256" key="2">
    <source>
        <dbReference type="ARBA" id="ARBA00022448"/>
    </source>
</evidence>
<dbReference type="GO" id="GO:0009279">
    <property type="term" value="C:cell outer membrane"/>
    <property type="evidence" value="ECO:0007669"/>
    <property type="project" value="UniProtKB-SubCell"/>
</dbReference>
<dbReference type="KEGG" id="abac:LuPra_01099"/>
<dbReference type="GO" id="GO:0044718">
    <property type="term" value="P:siderophore transmembrane transport"/>
    <property type="evidence" value="ECO:0007669"/>
    <property type="project" value="TreeGrafter"/>
</dbReference>
<dbReference type="Proteomes" id="UP000076079">
    <property type="component" value="Chromosome"/>
</dbReference>
<evidence type="ECO:0000313" key="10">
    <source>
        <dbReference type="EMBL" id="AMY07915.1"/>
    </source>
</evidence>
<evidence type="ECO:0000256" key="6">
    <source>
        <dbReference type="ARBA" id="ARBA00023237"/>
    </source>
</evidence>
<dbReference type="PANTHER" id="PTHR30069:SF46">
    <property type="entry name" value="OAR PROTEIN"/>
    <property type="match status" value="1"/>
</dbReference>
<feature type="signal peptide" evidence="8">
    <location>
        <begin position="1"/>
        <end position="21"/>
    </location>
</feature>
<keyword evidence="6" id="KW-0998">Cell outer membrane</keyword>
<feature type="compositionally biased region" description="Polar residues" evidence="7">
    <location>
        <begin position="859"/>
        <end position="868"/>
    </location>
</feature>
<name>A0A143PHA8_LUTPR</name>
<dbReference type="Pfam" id="PF25183">
    <property type="entry name" value="OMP_b-brl_4"/>
    <property type="match status" value="1"/>
</dbReference>
<protein>
    <submittedName>
        <fullName evidence="10">Outer membrane receptor for ferrienterochelin and colicins</fullName>
    </submittedName>
</protein>
<feature type="region of interest" description="Disordered" evidence="7">
    <location>
        <begin position="859"/>
        <end position="878"/>
    </location>
</feature>
<keyword evidence="2" id="KW-0813">Transport</keyword>
<keyword evidence="11" id="KW-1185">Reference proteome</keyword>
<evidence type="ECO:0000313" key="11">
    <source>
        <dbReference type="Proteomes" id="UP000076079"/>
    </source>
</evidence>
<dbReference type="InterPro" id="IPR013784">
    <property type="entry name" value="Carb-bd-like_fold"/>
</dbReference>
<dbReference type="GO" id="GO:0015344">
    <property type="term" value="F:siderophore uptake transmembrane transporter activity"/>
    <property type="evidence" value="ECO:0007669"/>
    <property type="project" value="TreeGrafter"/>
</dbReference>
<dbReference type="GO" id="GO:0030246">
    <property type="term" value="F:carbohydrate binding"/>
    <property type="evidence" value="ECO:0007669"/>
    <property type="project" value="InterPro"/>
</dbReference>
<organism evidence="10 11">
    <name type="scientific">Luteitalea pratensis</name>
    <dbReference type="NCBI Taxonomy" id="1855912"/>
    <lineage>
        <taxon>Bacteria</taxon>
        <taxon>Pseudomonadati</taxon>
        <taxon>Acidobacteriota</taxon>
        <taxon>Vicinamibacteria</taxon>
        <taxon>Vicinamibacterales</taxon>
        <taxon>Vicinamibacteraceae</taxon>
        <taxon>Luteitalea</taxon>
    </lineage>
</organism>
<keyword evidence="8" id="KW-0732">Signal</keyword>
<dbReference type="SUPFAM" id="SSF56935">
    <property type="entry name" value="Porins"/>
    <property type="match status" value="1"/>
</dbReference>
<dbReference type="STRING" id="1855912.LuPra_01099"/>
<reference evidence="10 11" key="1">
    <citation type="journal article" date="2016" name="Genome Announc.">
        <title>First Complete Genome Sequence of a Subdivision 6 Acidobacterium Strain.</title>
        <authorList>
            <person name="Huang S."/>
            <person name="Vieira S."/>
            <person name="Bunk B."/>
            <person name="Riedel T."/>
            <person name="Sproer C."/>
            <person name="Overmann J."/>
        </authorList>
    </citation>
    <scope>NUCLEOTIDE SEQUENCE [LARGE SCALE GENOMIC DNA]</scope>
    <source>
        <strain evidence="11">DSM 100886 HEG_-6_39</strain>
    </source>
</reference>
<dbReference type="AlphaFoldDB" id="A0A143PHA8"/>
<dbReference type="InterPro" id="IPR057601">
    <property type="entry name" value="Oar-like_b-barrel"/>
</dbReference>
<dbReference type="Gene3D" id="2.60.40.1120">
    <property type="entry name" value="Carboxypeptidase-like, regulatory domain"/>
    <property type="match status" value="1"/>
</dbReference>
<dbReference type="InterPro" id="IPR039426">
    <property type="entry name" value="TonB-dep_rcpt-like"/>
</dbReference>
<dbReference type="InterPro" id="IPR036942">
    <property type="entry name" value="Beta-barrel_TonB_sf"/>
</dbReference>